<dbReference type="PANTHER" id="PTHR36577">
    <property type="entry name" value="DUF521 DOMAIN PROTEIN (AFU_ORTHOLOGUE AFUA_6G00490)"/>
    <property type="match status" value="1"/>
</dbReference>
<keyword evidence="10" id="KW-1185">Reference proteome</keyword>
<evidence type="ECO:0000256" key="4">
    <source>
        <dbReference type="ARBA" id="ARBA00045120"/>
    </source>
</evidence>
<comment type="similarity">
    <text evidence="7">Belongs to the AcnX type II small subunit family.</text>
</comment>
<comment type="pathway">
    <text evidence="1 7">Isoprenoid biosynthesis; isopentenyl diphosphate biosynthesis via mevalonate pathway.</text>
</comment>
<dbReference type="PANTHER" id="PTHR36577:SF3">
    <property type="entry name" value="DUF521 DOMAIN PROTEIN (AFU_ORTHOLOGUE AFUA_6G00490)"/>
    <property type="match status" value="1"/>
</dbReference>
<feature type="active site" description="Proton acceptor" evidence="7">
    <location>
        <position position="64"/>
    </location>
</feature>
<keyword evidence="3 7" id="KW-0456">Lyase</keyword>
<evidence type="ECO:0000313" key="9">
    <source>
        <dbReference type="EMBL" id="WFN35945.1"/>
    </source>
</evidence>
<evidence type="ECO:0000256" key="1">
    <source>
        <dbReference type="ARBA" id="ARBA00005092"/>
    </source>
</evidence>
<dbReference type="Proteomes" id="UP001218895">
    <property type="component" value="Chromosome"/>
</dbReference>
<dbReference type="Gene3D" id="3.50.30.10">
    <property type="entry name" value="Phosphohistidine domain"/>
    <property type="match status" value="1"/>
</dbReference>
<dbReference type="EC" id="4.2.1.182" evidence="7"/>
<evidence type="ECO:0000256" key="6">
    <source>
        <dbReference type="ARBA" id="ARBA00046520"/>
    </source>
</evidence>
<reference evidence="9" key="1">
    <citation type="submission" date="2022-01" db="EMBL/GenBank/DDBJ databases">
        <title>Complete genome of Methanomicrobium antiquum DSM 21220.</title>
        <authorList>
            <person name="Chen S.-C."/>
            <person name="You Y.-T."/>
            <person name="Zhou Y.-Z."/>
            <person name="Lai M.-C."/>
        </authorList>
    </citation>
    <scope>NUCLEOTIDE SEQUENCE</scope>
    <source>
        <strain evidence="9">DSM 21220</strain>
    </source>
</reference>
<name>A0AAF0FU39_9EURY</name>
<keyword evidence="2 7" id="KW-0414">Isoprene biosynthesis</keyword>
<sequence>MSFTIQGRGISKGQGSGELLKSSEPISFLSGVDPQTGVVVENGHPLQGKSIAGKVLAFPYGKGSTVGSYVIYALKRNEKSPVAIINIDAETIIAVGAIIADIPMIDRLEKNIFDVDDGTNIIVDGDLGTAIIEQ</sequence>
<dbReference type="GO" id="GO:0019287">
    <property type="term" value="P:isopentenyl diphosphate biosynthetic process, mevalonate pathway"/>
    <property type="evidence" value="ECO:0007669"/>
    <property type="project" value="UniProtKB-UniRule"/>
</dbReference>
<dbReference type="CDD" id="cd01356">
    <property type="entry name" value="AcnX_swivel"/>
    <property type="match status" value="1"/>
</dbReference>
<dbReference type="RefSeq" id="WP_278098784.1">
    <property type="nucleotide sequence ID" value="NZ_CP091092.1"/>
</dbReference>
<evidence type="ECO:0000259" key="8">
    <source>
        <dbReference type="Pfam" id="PF01989"/>
    </source>
</evidence>
<dbReference type="GeneID" id="79950174"/>
<dbReference type="AlphaFoldDB" id="A0AAF0FU39"/>
<dbReference type="HAMAP" id="MF_00078">
    <property type="entry name" value="PMDh_S"/>
    <property type="match status" value="1"/>
</dbReference>
<evidence type="ECO:0000256" key="7">
    <source>
        <dbReference type="HAMAP-Rule" id="MF_00078"/>
    </source>
</evidence>
<dbReference type="InterPro" id="IPR002840">
    <property type="entry name" value="PMDh-S-like_dom"/>
</dbReference>
<evidence type="ECO:0000313" key="10">
    <source>
        <dbReference type="Proteomes" id="UP001218895"/>
    </source>
</evidence>
<dbReference type="InterPro" id="IPR020794">
    <property type="entry name" value="PMDh_S"/>
</dbReference>
<feature type="domain" description="Phosphomevalonate dehydratase small subunit-like" evidence="8">
    <location>
        <begin position="26"/>
        <end position="105"/>
    </location>
</feature>
<comment type="catalytic activity">
    <reaction evidence="4">
        <text>(R)-5-phosphomevalonate = (2E)-3-methyl-5-phosphooxypent-2-enoate + H2O</text>
        <dbReference type="Rhea" id="RHEA:78975"/>
        <dbReference type="ChEBI" id="CHEBI:15377"/>
        <dbReference type="ChEBI" id="CHEBI:58146"/>
        <dbReference type="ChEBI" id="CHEBI:229665"/>
        <dbReference type="EC" id="4.2.1.182"/>
    </reaction>
    <physiologicalReaction direction="left-to-right" evidence="4">
        <dbReference type="Rhea" id="RHEA:78976"/>
    </physiologicalReaction>
</comment>
<dbReference type="KEGG" id="manq:L1994_07210"/>
<proteinExistence type="inferred from homology"/>
<dbReference type="GO" id="GO:0016836">
    <property type="term" value="F:hydro-lyase activity"/>
    <property type="evidence" value="ECO:0007669"/>
    <property type="project" value="UniProtKB-UniRule"/>
</dbReference>
<dbReference type="EMBL" id="CP091092">
    <property type="protein sequence ID" value="WFN35945.1"/>
    <property type="molecule type" value="Genomic_DNA"/>
</dbReference>
<organism evidence="9 10">
    <name type="scientific">Methanomicrobium antiquum</name>
    <dbReference type="NCBI Taxonomy" id="487686"/>
    <lineage>
        <taxon>Archaea</taxon>
        <taxon>Methanobacteriati</taxon>
        <taxon>Methanobacteriota</taxon>
        <taxon>Stenosarchaea group</taxon>
        <taxon>Methanomicrobia</taxon>
        <taxon>Methanomicrobiales</taxon>
        <taxon>Methanomicrobiaceae</taxon>
        <taxon>Methanomicrobium</taxon>
    </lineage>
</organism>
<comment type="subunit">
    <text evidence="6 7">Heterodimer composed of a large subunit (PMDh-L) and a small subunit (PMDh-S).</text>
</comment>
<evidence type="ECO:0000256" key="3">
    <source>
        <dbReference type="ARBA" id="ARBA00023239"/>
    </source>
</evidence>
<dbReference type="Pfam" id="PF01989">
    <property type="entry name" value="AcnX_swivel_put"/>
    <property type="match status" value="1"/>
</dbReference>
<evidence type="ECO:0000256" key="2">
    <source>
        <dbReference type="ARBA" id="ARBA00023229"/>
    </source>
</evidence>
<dbReference type="SUPFAM" id="SSF52016">
    <property type="entry name" value="LeuD/IlvD-like"/>
    <property type="match status" value="1"/>
</dbReference>
<dbReference type="NCBIfam" id="NF003046">
    <property type="entry name" value="PRK03955.1"/>
    <property type="match status" value="1"/>
</dbReference>
<dbReference type="PIRSF" id="PIRSF004966">
    <property type="entry name" value="UCP004966"/>
    <property type="match status" value="1"/>
</dbReference>
<evidence type="ECO:0000256" key="5">
    <source>
        <dbReference type="ARBA" id="ARBA00045299"/>
    </source>
</evidence>
<comment type="function">
    <text evidence="5 7">Component of a hydro-lyase that catalyzes the dehydration of mevalonate 5-phosphate (MVA5P) to form trans-anhydromevalonate 5-phosphate (tAHMP). Involved in the archaeal mevalonate (MVA) pathway, which provides fundamental precursors for isoprenoid biosynthesis, such as isopentenyl diphosphate (IPP) and dimethylallyl diphosphate (DMAPP).</text>
</comment>
<dbReference type="InterPro" id="IPR012016">
    <property type="entry name" value="PMDh-S-like"/>
</dbReference>
<accession>A0AAF0FU39</accession>
<gene>
    <name evidence="9" type="ORF">L1994_07210</name>
</gene>
<protein>
    <recommendedName>
        <fullName evidence="7">Phosphomevalonate dehydratase small subunit</fullName>
        <shortName evidence="7">PMDh small subunit</shortName>
        <shortName evidence="7">PMDh-S</shortName>
        <ecNumber evidence="7">4.2.1.182</ecNumber>
    </recommendedName>
</protein>